<protein>
    <submittedName>
        <fullName evidence="1">Uncharacterized protein</fullName>
    </submittedName>
</protein>
<organism evidence="1 2">
    <name type="scientific">Sinocyclocheilus grahami</name>
    <name type="common">Dianchi golden-line fish</name>
    <name type="synonym">Barbus grahami</name>
    <dbReference type="NCBI Taxonomy" id="75366"/>
    <lineage>
        <taxon>Eukaryota</taxon>
        <taxon>Metazoa</taxon>
        <taxon>Chordata</taxon>
        <taxon>Craniata</taxon>
        <taxon>Vertebrata</taxon>
        <taxon>Euteleostomi</taxon>
        <taxon>Actinopterygii</taxon>
        <taxon>Neopterygii</taxon>
        <taxon>Teleostei</taxon>
        <taxon>Ostariophysi</taxon>
        <taxon>Cypriniformes</taxon>
        <taxon>Cyprinidae</taxon>
        <taxon>Cyprininae</taxon>
        <taxon>Sinocyclocheilus</taxon>
    </lineage>
</organism>
<reference evidence="1" key="1">
    <citation type="submission" date="2025-08" db="UniProtKB">
        <authorList>
            <consortium name="Ensembl"/>
        </authorList>
    </citation>
    <scope>IDENTIFICATION</scope>
</reference>
<sequence length="43" mass="4890">MDILKSLGHPEEIINLFKYKIGGCRSVMPKLDYVSKCILSVHL</sequence>
<dbReference type="Proteomes" id="UP000472262">
    <property type="component" value="Unassembled WGS sequence"/>
</dbReference>
<name>A0A672KLL6_SINGR</name>
<dbReference type="AlphaFoldDB" id="A0A672KLL6"/>
<accession>A0A672KLL6</accession>
<evidence type="ECO:0000313" key="2">
    <source>
        <dbReference type="Proteomes" id="UP000472262"/>
    </source>
</evidence>
<proteinExistence type="predicted"/>
<keyword evidence="2" id="KW-1185">Reference proteome</keyword>
<dbReference type="InParanoid" id="A0A672KLL6"/>
<dbReference type="Ensembl" id="ENSSGRT00000014326.1">
    <property type="protein sequence ID" value="ENSSGRP00000013239.1"/>
    <property type="gene ID" value="ENSSGRG00000008409.1"/>
</dbReference>
<reference evidence="1" key="2">
    <citation type="submission" date="2025-09" db="UniProtKB">
        <authorList>
            <consortium name="Ensembl"/>
        </authorList>
    </citation>
    <scope>IDENTIFICATION</scope>
</reference>
<evidence type="ECO:0000313" key="1">
    <source>
        <dbReference type="Ensembl" id="ENSSGRP00000013239.1"/>
    </source>
</evidence>